<sequence length="265" mass="30870">MEMMMMRRIARTKRHLGMVLPHYLPCTRPPSGLAVVGLRQMVLLHARRRKKNKVILPPQLPPAVDNDEDFFRGNEGHSRALAGFDRKSIDRYVTRVANHDEDKVERLYEERERRRKAAEALSLRASKEHDDLVEVDRVNALPVKTLQGEMVYNNGKEDLSAEELFEKRKAQLAEIGMSMLENPEWNIRSLKDLLSICNDEDQKVVKPGLMSLLAVFRDIIPSYWIRQLTEKQLAVEVSKDVKKMRYYEYTPRTYKVAQGRPSILR</sequence>
<feature type="domain" description="Nucleolar complex-associated protein 3 N-terminal" evidence="1">
    <location>
        <begin position="168"/>
        <end position="249"/>
    </location>
</feature>
<evidence type="ECO:0000313" key="2">
    <source>
        <dbReference type="EnsemblPlants" id="OPUNC03G20400.1"/>
    </source>
</evidence>
<dbReference type="PANTHER" id="PTHR14428:SF5">
    <property type="entry name" value="NUCLEOLAR COMPLEX PROTEIN 3 HOMOLOG"/>
    <property type="match status" value="1"/>
</dbReference>
<dbReference type="PANTHER" id="PTHR14428">
    <property type="entry name" value="NUCLEOLAR COMPLEX PROTEIN 3"/>
    <property type="match status" value="1"/>
</dbReference>
<dbReference type="eggNOG" id="KOG2153">
    <property type="taxonomic scope" value="Eukaryota"/>
</dbReference>
<keyword evidence="3" id="KW-1185">Reference proteome</keyword>
<dbReference type="InterPro" id="IPR016903">
    <property type="entry name" value="Nucleolar_cplx-assoc_3"/>
</dbReference>
<reference evidence="2" key="2">
    <citation type="submission" date="2018-05" db="EMBL/GenBank/DDBJ databases">
        <title>OpunRS2 (Oryza punctata Reference Sequence Version 2).</title>
        <authorList>
            <person name="Zhang J."/>
            <person name="Kudrna D."/>
            <person name="Lee S."/>
            <person name="Talag J."/>
            <person name="Welchert J."/>
            <person name="Wing R.A."/>
        </authorList>
    </citation>
    <scope>NUCLEOTIDE SEQUENCE [LARGE SCALE GENOMIC DNA]</scope>
</reference>
<accession>A0A0E0KF39</accession>
<organism evidence="2">
    <name type="scientific">Oryza punctata</name>
    <name type="common">Red rice</name>
    <dbReference type="NCBI Taxonomy" id="4537"/>
    <lineage>
        <taxon>Eukaryota</taxon>
        <taxon>Viridiplantae</taxon>
        <taxon>Streptophyta</taxon>
        <taxon>Embryophyta</taxon>
        <taxon>Tracheophyta</taxon>
        <taxon>Spermatophyta</taxon>
        <taxon>Magnoliopsida</taxon>
        <taxon>Liliopsida</taxon>
        <taxon>Poales</taxon>
        <taxon>Poaceae</taxon>
        <taxon>BOP clade</taxon>
        <taxon>Oryzoideae</taxon>
        <taxon>Oryzeae</taxon>
        <taxon>Oryzinae</taxon>
        <taxon>Oryza</taxon>
    </lineage>
</organism>
<dbReference type="GO" id="GO:0006270">
    <property type="term" value="P:DNA replication initiation"/>
    <property type="evidence" value="ECO:0007669"/>
    <property type="project" value="TreeGrafter"/>
</dbReference>
<dbReference type="EnsemblPlants" id="OPUNC03G20400.1">
    <property type="protein sequence ID" value="OPUNC03G20400.1"/>
    <property type="gene ID" value="OPUNC03G20400"/>
</dbReference>
<protein>
    <recommendedName>
        <fullName evidence="1">Nucleolar complex-associated protein 3 N-terminal domain-containing protein</fullName>
    </recommendedName>
</protein>
<proteinExistence type="predicted"/>
<dbReference type="STRING" id="4537.A0A0E0KF39"/>
<dbReference type="HOGENOM" id="CLU_1051226_0_0_1"/>
<dbReference type="InterPro" id="IPR011501">
    <property type="entry name" value="Noc3_N"/>
</dbReference>
<name>A0A0E0KF39_ORYPU</name>
<evidence type="ECO:0000259" key="1">
    <source>
        <dbReference type="Pfam" id="PF07540"/>
    </source>
</evidence>
<dbReference type="GO" id="GO:0003682">
    <property type="term" value="F:chromatin binding"/>
    <property type="evidence" value="ECO:0007669"/>
    <property type="project" value="TreeGrafter"/>
</dbReference>
<dbReference type="OMA" id="PEWNIRS"/>
<dbReference type="GO" id="GO:0005730">
    <property type="term" value="C:nucleolus"/>
    <property type="evidence" value="ECO:0007669"/>
    <property type="project" value="TreeGrafter"/>
</dbReference>
<dbReference type="Proteomes" id="UP000026962">
    <property type="component" value="Chromosome 3"/>
</dbReference>
<evidence type="ECO:0000313" key="3">
    <source>
        <dbReference type="Proteomes" id="UP000026962"/>
    </source>
</evidence>
<dbReference type="Pfam" id="PF07540">
    <property type="entry name" value="NOC3p"/>
    <property type="match status" value="1"/>
</dbReference>
<dbReference type="AlphaFoldDB" id="A0A0E0KF39"/>
<reference evidence="2" key="1">
    <citation type="submission" date="2015-04" db="UniProtKB">
        <authorList>
            <consortium name="EnsemblPlants"/>
        </authorList>
    </citation>
    <scope>IDENTIFICATION</scope>
</reference>
<dbReference type="Gramene" id="OPUNC03G20400.1">
    <property type="protein sequence ID" value="OPUNC03G20400.1"/>
    <property type="gene ID" value="OPUNC03G20400"/>
</dbReference>